<dbReference type="PROSITE" id="PS51257">
    <property type="entry name" value="PROKAR_LIPOPROTEIN"/>
    <property type="match status" value="1"/>
</dbReference>
<sequence>MNRLSLCIAVVLLTMACGKKDNPQPENELTYNGQAITLASASYIIANDYESLEVYSEDQQCMINILLSKLGNEVAQGTYTYANQNNNPNYNPSENFWYGHILVADEPVDEVVSGSVSIRKTGSNYQITFDLVAEKSTIKGRYAGPVNISP</sequence>
<dbReference type="RefSeq" id="WP_136818695.1">
    <property type="nucleotide sequence ID" value="NZ_BMJX01000001.1"/>
</dbReference>
<gene>
    <name evidence="1" type="ORF">FAZ19_00765</name>
</gene>
<dbReference type="Proteomes" id="UP000309872">
    <property type="component" value="Unassembled WGS sequence"/>
</dbReference>
<proteinExistence type="predicted"/>
<keyword evidence="2" id="KW-1185">Reference proteome</keyword>
<dbReference type="OrthoDB" id="963379at2"/>
<dbReference type="EMBL" id="SUKA01000001">
    <property type="protein sequence ID" value="TJY67828.1"/>
    <property type="molecule type" value="Genomic_DNA"/>
</dbReference>
<reference evidence="1 2" key="1">
    <citation type="submission" date="2019-04" db="EMBL/GenBank/DDBJ databases">
        <title>Sphingobacterium olei sp. nov., isolated from oil-contaminated soil.</title>
        <authorList>
            <person name="Liu B."/>
        </authorList>
    </citation>
    <scope>NUCLEOTIDE SEQUENCE [LARGE SCALE GENOMIC DNA]</scope>
    <source>
        <strain evidence="1 2">Y3L14</strain>
    </source>
</reference>
<name>A0A4U0H7X5_9SPHI</name>
<protein>
    <submittedName>
        <fullName evidence="1">Uncharacterized protein</fullName>
    </submittedName>
</protein>
<dbReference type="AlphaFoldDB" id="A0A4U0H7X5"/>
<comment type="caution">
    <text evidence="1">The sequence shown here is derived from an EMBL/GenBank/DDBJ whole genome shotgun (WGS) entry which is preliminary data.</text>
</comment>
<evidence type="ECO:0000313" key="1">
    <source>
        <dbReference type="EMBL" id="TJY67828.1"/>
    </source>
</evidence>
<evidence type="ECO:0000313" key="2">
    <source>
        <dbReference type="Proteomes" id="UP000309872"/>
    </source>
</evidence>
<organism evidence="1 2">
    <name type="scientific">Sphingobacterium alkalisoli</name>
    <dbReference type="NCBI Taxonomy" id="1874115"/>
    <lineage>
        <taxon>Bacteria</taxon>
        <taxon>Pseudomonadati</taxon>
        <taxon>Bacteroidota</taxon>
        <taxon>Sphingobacteriia</taxon>
        <taxon>Sphingobacteriales</taxon>
        <taxon>Sphingobacteriaceae</taxon>
        <taxon>Sphingobacterium</taxon>
    </lineage>
</organism>
<accession>A0A4U0H7X5</accession>